<proteinExistence type="predicted"/>
<keyword evidence="2" id="KW-1185">Reference proteome</keyword>
<protein>
    <submittedName>
        <fullName evidence="1">Uncharacterized protein</fullName>
    </submittedName>
</protein>
<evidence type="ECO:0000313" key="2">
    <source>
        <dbReference type="Proteomes" id="UP000324222"/>
    </source>
</evidence>
<reference evidence="1 2" key="1">
    <citation type="submission" date="2019-05" db="EMBL/GenBank/DDBJ databases">
        <title>Another draft genome of Portunus trituberculatus and its Hox gene families provides insights of decapod evolution.</title>
        <authorList>
            <person name="Jeong J.-H."/>
            <person name="Song I."/>
            <person name="Kim S."/>
            <person name="Choi T."/>
            <person name="Kim D."/>
            <person name="Ryu S."/>
            <person name="Kim W."/>
        </authorList>
    </citation>
    <scope>NUCLEOTIDE SEQUENCE [LARGE SCALE GENOMIC DNA]</scope>
    <source>
        <tissue evidence="1">Muscle</tissue>
    </source>
</reference>
<evidence type="ECO:0000313" key="1">
    <source>
        <dbReference type="EMBL" id="MPC72499.1"/>
    </source>
</evidence>
<gene>
    <name evidence="1" type="ORF">E2C01_066808</name>
</gene>
<dbReference type="Proteomes" id="UP000324222">
    <property type="component" value="Unassembled WGS sequence"/>
</dbReference>
<comment type="caution">
    <text evidence="1">The sequence shown here is derived from an EMBL/GenBank/DDBJ whole genome shotgun (WGS) entry which is preliminary data.</text>
</comment>
<dbReference type="AlphaFoldDB" id="A0A5B7HRW1"/>
<sequence>MVMSTVAHDKVISARTCPVWRLNRNVLKECDVVKYLGVNLSHRKPHAHVNERVVPAEMHFTPYKEQGCATWKLMLTQLLMSGKLQLGL</sequence>
<name>A0A5B7HRW1_PORTR</name>
<accession>A0A5B7HRW1</accession>
<dbReference type="EMBL" id="VSRR010034843">
    <property type="protein sequence ID" value="MPC72499.1"/>
    <property type="molecule type" value="Genomic_DNA"/>
</dbReference>
<organism evidence="1 2">
    <name type="scientific">Portunus trituberculatus</name>
    <name type="common">Swimming crab</name>
    <name type="synonym">Neptunus trituberculatus</name>
    <dbReference type="NCBI Taxonomy" id="210409"/>
    <lineage>
        <taxon>Eukaryota</taxon>
        <taxon>Metazoa</taxon>
        <taxon>Ecdysozoa</taxon>
        <taxon>Arthropoda</taxon>
        <taxon>Crustacea</taxon>
        <taxon>Multicrustacea</taxon>
        <taxon>Malacostraca</taxon>
        <taxon>Eumalacostraca</taxon>
        <taxon>Eucarida</taxon>
        <taxon>Decapoda</taxon>
        <taxon>Pleocyemata</taxon>
        <taxon>Brachyura</taxon>
        <taxon>Eubrachyura</taxon>
        <taxon>Portunoidea</taxon>
        <taxon>Portunidae</taxon>
        <taxon>Portuninae</taxon>
        <taxon>Portunus</taxon>
    </lineage>
</organism>